<reference evidence="1" key="2">
    <citation type="journal article" date="2007" name="Science">
        <title>Draft genome sequence of the sexually transmitted pathogen Trichomonas vaginalis.</title>
        <authorList>
            <person name="Carlton J.M."/>
            <person name="Hirt R.P."/>
            <person name="Silva J.C."/>
            <person name="Delcher A.L."/>
            <person name="Schatz M."/>
            <person name="Zhao Q."/>
            <person name="Wortman J.R."/>
            <person name="Bidwell S.L."/>
            <person name="Alsmark U.C.M."/>
            <person name="Besteiro S."/>
            <person name="Sicheritz-Ponten T."/>
            <person name="Noel C.J."/>
            <person name="Dacks J.B."/>
            <person name="Foster P.G."/>
            <person name="Simillion C."/>
            <person name="Van de Peer Y."/>
            <person name="Miranda-Saavedra D."/>
            <person name="Barton G.J."/>
            <person name="Westrop G.D."/>
            <person name="Mueller S."/>
            <person name="Dessi D."/>
            <person name="Fiori P.L."/>
            <person name="Ren Q."/>
            <person name="Paulsen I."/>
            <person name="Zhang H."/>
            <person name="Bastida-Corcuera F.D."/>
            <person name="Simoes-Barbosa A."/>
            <person name="Brown M.T."/>
            <person name="Hayes R.D."/>
            <person name="Mukherjee M."/>
            <person name="Okumura C.Y."/>
            <person name="Schneider R."/>
            <person name="Smith A.J."/>
            <person name="Vanacova S."/>
            <person name="Villalvazo M."/>
            <person name="Haas B.J."/>
            <person name="Pertea M."/>
            <person name="Feldblyum T.V."/>
            <person name="Utterback T.R."/>
            <person name="Shu C.L."/>
            <person name="Osoegawa K."/>
            <person name="de Jong P.J."/>
            <person name="Hrdy I."/>
            <person name="Horvathova L."/>
            <person name="Zubacova Z."/>
            <person name="Dolezal P."/>
            <person name="Malik S.B."/>
            <person name="Logsdon J.M. Jr."/>
            <person name="Henze K."/>
            <person name="Gupta A."/>
            <person name="Wang C.C."/>
            <person name="Dunne R.L."/>
            <person name="Upcroft J.A."/>
            <person name="Upcroft P."/>
            <person name="White O."/>
            <person name="Salzberg S.L."/>
            <person name="Tang P."/>
            <person name="Chiu C.-H."/>
            <person name="Lee Y.-S."/>
            <person name="Embley T.M."/>
            <person name="Coombs G.H."/>
            <person name="Mottram J.C."/>
            <person name="Tachezy J."/>
            <person name="Fraser-Liggett C.M."/>
            <person name="Johnson P.J."/>
        </authorList>
    </citation>
    <scope>NUCLEOTIDE SEQUENCE [LARGE SCALE GENOMIC DNA]</scope>
    <source>
        <strain evidence="1">G3</strain>
    </source>
</reference>
<dbReference type="KEGG" id="tva:4751484"/>
<dbReference type="InParanoid" id="A2FMU2"/>
<dbReference type="EMBL" id="DS113893">
    <property type="protein sequence ID" value="EAX93759.1"/>
    <property type="molecule type" value="Genomic_DNA"/>
</dbReference>
<sequence>MELPTIVIGDRIELPPRDGITRGRSNLRFSDPKWAYHPRPQKKWKKQTFKVKKQSTPVGKLTKGSWDFIVQEGESLEDSGMQTKILTTLPICPVDVDQVKVAMKHKITMKTLTRGQSKLETRSLNNEMTINYPTERSHTAMTRSMPIRKPSVDIGGTSISEDLKKLLGQKRPRPRLGASLHIIRN</sequence>
<evidence type="ECO:0000313" key="2">
    <source>
        <dbReference type="Proteomes" id="UP000001542"/>
    </source>
</evidence>
<dbReference type="VEuPathDB" id="TrichDB:TVAG_285980"/>
<dbReference type="RefSeq" id="XP_001306689.1">
    <property type="nucleotide sequence ID" value="XM_001306688.1"/>
</dbReference>
<dbReference type="AlphaFoldDB" id="A2FMU2"/>
<reference evidence="1" key="1">
    <citation type="submission" date="2006-10" db="EMBL/GenBank/DDBJ databases">
        <authorList>
            <person name="Amadeo P."/>
            <person name="Zhao Q."/>
            <person name="Wortman J."/>
            <person name="Fraser-Liggett C."/>
            <person name="Carlton J."/>
        </authorList>
    </citation>
    <scope>NUCLEOTIDE SEQUENCE</scope>
    <source>
        <strain evidence="1">G3</strain>
    </source>
</reference>
<gene>
    <name evidence="1" type="ORF">TVAG_285980</name>
</gene>
<name>A2FMU2_TRIV3</name>
<evidence type="ECO:0000313" key="1">
    <source>
        <dbReference type="EMBL" id="EAX93759.1"/>
    </source>
</evidence>
<dbReference type="Proteomes" id="UP000001542">
    <property type="component" value="Unassembled WGS sequence"/>
</dbReference>
<proteinExistence type="predicted"/>
<accession>A2FMU2</accession>
<organism evidence="1 2">
    <name type="scientific">Trichomonas vaginalis (strain ATCC PRA-98 / G3)</name>
    <dbReference type="NCBI Taxonomy" id="412133"/>
    <lineage>
        <taxon>Eukaryota</taxon>
        <taxon>Metamonada</taxon>
        <taxon>Parabasalia</taxon>
        <taxon>Trichomonadida</taxon>
        <taxon>Trichomonadidae</taxon>
        <taxon>Trichomonas</taxon>
    </lineage>
</organism>
<protein>
    <submittedName>
        <fullName evidence="1">Uncharacterized protein</fullName>
    </submittedName>
</protein>
<keyword evidence="2" id="KW-1185">Reference proteome</keyword>
<dbReference type="VEuPathDB" id="TrichDB:TVAGG3_0818400"/>